<dbReference type="OrthoDB" id="32766at2"/>
<keyword evidence="1" id="KW-0812">Transmembrane</keyword>
<protein>
    <submittedName>
        <fullName evidence="2">Uncharacterized protein</fullName>
    </submittedName>
</protein>
<evidence type="ECO:0000313" key="3">
    <source>
        <dbReference type="Proteomes" id="UP000265715"/>
    </source>
</evidence>
<dbReference type="EMBL" id="QXDL01000083">
    <property type="protein sequence ID" value="RIH83871.1"/>
    <property type="molecule type" value="Genomic_DNA"/>
</dbReference>
<sequence length="101" mass="10438">MESKERVNKEPFPGAYLVGLVITLGLLIGVVLVGSTLSPAASGFLVALGLGLTVNPKYATWFLAAGVFCALMGFAGSEPQIAWGGVALVISQVVVKLFIKS</sequence>
<organism evidence="2 3">
    <name type="scientific">Calidithermus terrae</name>
    <dbReference type="NCBI Taxonomy" id="1408545"/>
    <lineage>
        <taxon>Bacteria</taxon>
        <taxon>Thermotogati</taxon>
        <taxon>Deinococcota</taxon>
        <taxon>Deinococci</taxon>
        <taxon>Thermales</taxon>
        <taxon>Thermaceae</taxon>
        <taxon>Calidithermus</taxon>
    </lineage>
</organism>
<keyword evidence="1" id="KW-0472">Membrane</keyword>
<reference evidence="2 3" key="1">
    <citation type="submission" date="2018-08" db="EMBL/GenBank/DDBJ databases">
        <title>Meiothermus terrae DSM 26712 genome sequencing project.</title>
        <authorList>
            <person name="Da Costa M.S."/>
            <person name="Albuquerque L."/>
            <person name="Raposo P."/>
            <person name="Froufe H.J.C."/>
            <person name="Barroso C.S."/>
            <person name="Egas C."/>
        </authorList>
    </citation>
    <scope>NUCLEOTIDE SEQUENCE [LARGE SCALE GENOMIC DNA]</scope>
    <source>
        <strain evidence="2 3">DSM 26712</strain>
    </source>
</reference>
<feature type="transmembrane region" description="Helical" evidence="1">
    <location>
        <begin position="81"/>
        <end position="99"/>
    </location>
</feature>
<keyword evidence="3" id="KW-1185">Reference proteome</keyword>
<dbReference type="Proteomes" id="UP000265715">
    <property type="component" value="Unassembled WGS sequence"/>
</dbReference>
<name>A0A399EP01_9DEIN</name>
<feature type="transmembrane region" description="Helical" evidence="1">
    <location>
        <begin position="15"/>
        <end position="37"/>
    </location>
</feature>
<evidence type="ECO:0000313" key="2">
    <source>
        <dbReference type="EMBL" id="RIH83871.1"/>
    </source>
</evidence>
<dbReference type="AlphaFoldDB" id="A0A399EP01"/>
<dbReference type="RefSeq" id="WP_027892331.1">
    <property type="nucleotide sequence ID" value="NZ_QXDL01000083.1"/>
</dbReference>
<proteinExistence type="predicted"/>
<accession>A0A399EP01</accession>
<evidence type="ECO:0000256" key="1">
    <source>
        <dbReference type="SAM" id="Phobius"/>
    </source>
</evidence>
<keyword evidence="1" id="KW-1133">Transmembrane helix</keyword>
<gene>
    <name evidence="2" type="ORF">Mterra_02153</name>
</gene>
<comment type="caution">
    <text evidence="2">The sequence shown here is derived from an EMBL/GenBank/DDBJ whole genome shotgun (WGS) entry which is preliminary data.</text>
</comment>